<sequence>MPALAKRKSSSLASRTEHGGSMDLRSENTGRSNGECTPQKRKLRSNSSPMKASPVSTPMKRTSPRRSADVNLNTPENGIEGKICKRLPKLRKSPVKSLLNDFTAKQNWNPADAEQIRAVKEALHVSTAPSAIVCREEEQKKVLEFCKSCIEQEKAGSLYVCGCPGTGKSLSMENVKQILLDWAEEILGKDQPRKRSNGSTSPLQLLQNLYSHKPQSSGRKMMIIIADELDYLITKDRAVLHDLFMLTTLPLSRCVLIGIANAIDLADRFLPRLQSLNCKPAVITFRAYSKDQILKILQERLTALPYTIFQLQALELCARKVAAASGDMRKALCVCRSAIEMLEAELRESSNNLNCSSVETTFFEKHNDPDVAVVKKQEIDIVRIDHMAVALSKTFKSQVVDTIQSLPHHQQIILCSAVKLFRGGKKDTTIGELNKSYVDFCKSALIPPVGILELSSLCRVLNDQGLLKLGQSREEKFKRVTLKVDEADISFALQVAFWPFPCLFIVCLCETGNPFLPKLSSVSSVKSSPDSFVLDFGGILFQVLHPLQLQGISALERTHCLKAFTQMRKAISSRGECATHVSFQQRVDF</sequence>
<dbReference type="GO" id="GO:0033314">
    <property type="term" value="P:mitotic DNA replication checkpoint signaling"/>
    <property type="evidence" value="ECO:0007669"/>
    <property type="project" value="TreeGrafter"/>
</dbReference>
<accession>W9RXE1</accession>
<dbReference type="InterPro" id="IPR027417">
    <property type="entry name" value="P-loop_NTPase"/>
</dbReference>
<dbReference type="CDD" id="cd08768">
    <property type="entry name" value="Cdc6_C"/>
    <property type="match status" value="1"/>
</dbReference>
<keyword evidence="6" id="KW-1185">Reference proteome</keyword>
<dbReference type="SUPFAM" id="SSF46785">
    <property type="entry name" value="Winged helix' DNA-binding domain"/>
    <property type="match status" value="1"/>
</dbReference>
<dbReference type="eggNOG" id="KOG2227">
    <property type="taxonomic scope" value="Eukaryota"/>
</dbReference>
<dbReference type="GO" id="GO:0003688">
    <property type="term" value="F:DNA replication origin binding"/>
    <property type="evidence" value="ECO:0007669"/>
    <property type="project" value="TreeGrafter"/>
</dbReference>
<dbReference type="AlphaFoldDB" id="W9RXE1"/>
<dbReference type="CDD" id="cd00009">
    <property type="entry name" value="AAA"/>
    <property type="match status" value="1"/>
</dbReference>
<dbReference type="PANTHER" id="PTHR10763">
    <property type="entry name" value="CELL DIVISION CONTROL PROTEIN 6-RELATED"/>
    <property type="match status" value="1"/>
</dbReference>
<dbReference type="Gene3D" id="3.40.50.300">
    <property type="entry name" value="P-loop containing nucleotide triphosphate hydrolases"/>
    <property type="match status" value="2"/>
</dbReference>
<dbReference type="EMBL" id="KE345330">
    <property type="protein sequence ID" value="EXC01467.1"/>
    <property type="molecule type" value="Genomic_DNA"/>
</dbReference>
<dbReference type="InterPro" id="IPR054425">
    <property type="entry name" value="Cdc6_ORC1-like_ATPase_lid"/>
</dbReference>
<dbReference type="GO" id="GO:0006270">
    <property type="term" value="P:DNA replication initiation"/>
    <property type="evidence" value="ECO:0007669"/>
    <property type="project" value="TreeGrafter"/>
</dbReference>
<dbReference type="SMART" id="SM01074">
    <property type="entry name" value="Cdc6_C"/>
    <property type="match status" value="1"/>
</dbReference>
<evidence type="ECO:0000259" key="4">
    <source>
        <dbReference type="SMART" id="SM01074"/>
    </source>
</evidence>
<dbReference type="GO" id="GO:0005634">
    <property type="term" value="C:nucleus"/>
    <property type="evidence" value="ECO:0007669"/>
    <property type="project" value="TreeGrafter"/>
</dbReference>
<reference evidence="6" key="1">
    <citation type="submission" date="2013-01" db="EMBL/GenBank/DDBJ databases">
        <title>Draft Genome Sequence of a Mulberry Tree, Morus notabilis C.K. Schneid.</title>
        <authorList>
            <person name="He N."/>
            <person name="Zhao S."/>
        </authorList>
    </citation>
    <scope>NUCLEOTIDE SEQUENCE</scope>
</reference>
<dbReference type="InterPro" id="IPR015163">
    <property type="entry name" value="Cdc6_C"/>
</dbReference>
<evidence type="ECO:0000256" key="3">
    <source>
        <dbReference type="SAM" id="MobiDB-lite"/>
    </source>
</evidence>
<dbReference type="Proteomes" id="UP000030645">
    <property type="component" value="Unassembled WGS sequence"/>
</dbReference>
<dbReference type="Gene3D" id="1.10.8.60">
    <property type="match status" value="1"/>
</dbReference>
<feature type="compositionally biased region" description="Basic and acidic residues" evidence="3">
    <location>
        <begin position="15"/>
        <end position="28"/>
    </location>
</feature>
<dbReference type="FunFam" id="1.10.8.60:FF:000102">
    <property type="entry name" value="Cell division control protein"/>
    <property type="match status" value="1"/>
</dbReference>
<dbReference type="Pfam" id="PF09079">
    <property type="entry name" value="WHD_Cdc6"/>
    <property type="match status" value="1"/>
</dbReference>
<dbReference type="Gene3D" id="1.10.10.10">
    <property type="entry name" value="Winged helix-like DNA-binding domain superfamily/Winged helix DNA-binding domain"/>
    <property type="match status" value="1"/>
</dbReference>
<evidence type="ECO:0000313" key="5">
    <source>
        <dbReference type="EMBL" id="EXC01467.1"/>
    </source>
</evidence>
<comment type="similarity">
    <text evidence="1">Belongs to the CDC6/cdc18 family.</text>
</comment>
<name>W9RXE1_9ROSA</name>
<evidence type="ECO:0000256" key="1">
    <source>
        <dbReference type="ARBA" id="ARBA00006184"/>
    </source>
</evidence>
<dbReference type="FunFam" id="1.10.10.10:FF:000686">
    <property type="entry name" value="Cell division control protein"/>
    <property type="match status" value="1"/>
</dbReference>
<dbReference type="SUPFAM" id="SSF52540">
    <property type="entry name" value="P-loop containing nucleoside triphosphate hydrolases"/>
    <property type="match status" value="1"/>
</dbReference>
<organism evidence="5 6">
    <name type="scientific">Morus notabilis</name>
    <dbReference type="NCBI Taxonomy" id="981085"/>
    <lineage>
        <taxon>Eukaryota</taxon>
        <taxon>Viridiplantae</taxon>
        <taxon>Streptophyta</taxon>
        <taxon>Embryophyta</taxon>
        <taxon>Tracheophyta</taxon>
        <taxon>Spermatophyta</taxon>
        <taxon>Magnoliopsida</taxon>
        <taxon>eudicotyledons</taxon>
        <taxon>Gunneridae</taxon>
        <taxon>Pentapetalae</taxon>
        <taxon>rosids</taxon>
        <taxon>fabids</taxon>
        <taxon>Rosales</taxon>
        <taxon>Moraceae</taxon>
        <taxon>Moreae</taxon>
        <taxon>Morus</taxon>
    </lineage>
</organism>
<dbReference type="STRING" id="981085.W9RXE1"/>
<gene>
    <name evidence="5" type="ORF">L484_022039</name>
</gene>
<dbReference type="InterPro" id="IPR036390">
    <property type="entry name" value="WH_DNA-bd_sf"/>
</dbReference>
<keyword evidence="2" id="KW-0235">DNA replication</keyword>
<dbReference type="InterPro" id="IPR050311">
    <property type="entry name" value="ORC1/CDC6"/>
</dbReference>
<proteinExistence type="inferred from homology"/>
<feature type="compositionally biased region" description="Polar residues" evidence="3">
    <location>
        <begin position="45"/>
        <end position="60"/>
    </location>
</feature>
<protein>
    <recommendedName>
        <fullName evidence="4">Cdc6 C-terminal domain-containing protein</fullName>
    </recommendedName>
</protein>
<feature type="region of interest" description="Disordered" evidence="3">
    <location>
        <begin position="1"/>
        <end position="75"/>
    </location>
</feature>
<feature type="domain" description="Cdc6 C-terminal" evidence="4">
    <location>
        <begin position="414"/>
        <end position="493"/>
    </location>
</feature>
<evidence type="ECO:0000313" key="6">
    <source>
        <dbReference type="Proteomes" id="UP000030645"/>
    </source>
</evidence>
<dbReference type="InterPro" id="IPR036388">
    <property type="entry name" value="WH-like_DNA-bd_sf"/>
</dbReference>
<dbReference type="Pfam" id="PF22606">
    <property type="entry name" value="Cdc6-ORC-like_ATPase_lid"/>
    <property type="match status" value="1"/>
</dbReference>
<evidence type="ECO:0000256" key="2">
    <source>
        <dbReference type="ARBA" id="ARBA00022705"/>
    </source>
</evidence>
<dbReference type="PANTHER" id="PTHR10763:SF26">
    <property type="entry name" value="CELL DIVISION CONTROL PROTEIN 6 HOMOLOG"/>
    <property type="match status" value="1"/>
</dbReference>